<dbReference type="GO" id="GO:0051607">
    <property type="term" value="P:defense response to virus"/>
    <property type="evidence" value="ECO:0007669"/>
    <property type="project" value="UniProtKB-KW"/>
</dbReference>
<keyword evidence="3" id="KW-0479">Metal-binding</keyword>
<dbReference type="GO" id="GO:0046872">
    <property type="term" value="F:metal ion binding"/>
    <property type="evidence" value="ECO:0007669"/>
    <property type="project" value="UniProtKB-KW"/>
</dbReference>
<keyword evidence="13" id="KW-1185">Reference proteome</keyword>
<evidence type="ECO:0000256" key="6">
    <source>
        <dbReference type="ARBA" id="ARBA00022842"/>
    </source>
</evidence>
<sequence>MVTKATATAQEYLEALADELAVSEARYEQAERSYHSLGDWLNRDASTIAQYSPAVYVQGSFGLGTVIKPIKADAEYDIDAVCELKDLTKAQLTQRELKILVGREIEAYRVSKGMHQPLEERRRCWTLRYADGAQFHMDVVPALPDGAAMRAVLEARFLDAQWADPAIGITDNEHHLYDLVTQDWPHSNPKGYLRWFKSRMEVIQRRRKQILADSIRASVESIPDYKVRTPLQSAIMILKRHRDIMYVNDEINCCPISIIITTLAGHAYDGEEQIADALLSILSRMDQFIERVNGQAYIQNPSDPLENFADKWATFPERERAFYEWLAQARHDFATAAQQVTRTRITDTLSPHLGAELAKRAEERTTTTSGLLRPATAAVAAAAAANAPHSFGNTARKPTKPAGFA</sequence>
<keyword evidence="8" id="KW-0051">Antiviral defense</keyword>
<proteinExistence type="predicted"/>
<evidence type="ECO:0000256" key="4">
    <source>
        <dbReference type="ARBA" id="ARBA00022741"/>
    </source>
</evidence>
<reference evidence="12 13" key="1">
    <citation type="journal article" date="2015" name="G3 (Bethesda)">
        <title>Insights into Ongoing Evolution of the Hexachlorocyclohexane Catabolic Pathway from Comparative Genomics of Ten Sphingomonadaceae Strains.</title>
        <authorList>
            <person name="Pearce S.L."/>
            <person name="Oakeshott J.G."/>
            <person name="Pandey G."/>
        </authorList>
    </citation>
    <scope>NUCLEOTIDE SEQUENCE [LARGE SCALE GENOMIC DNA]</scope>
    <source>
        <strain evidence="12 13">LL02</strain>
    </source>
</reference>
<feature type="domain" description="Cyclic GMP-AMP synthase DncV-like nucleotidyltransferase" evidence="11">
    <location>
        <begin position="54"/>
        <end position="139"/>
    </location>
</feature>
<gene>
    <name evidence="12" type="ORF">V474_14605</name>
</gene>
<comment type="catalytic activity">
    <reaction evidence="10">
        <text>GTP + ATP = 3',3'-cGAMP + 2 diphosphate</text>
        <dbReference type="Rhea" id="RHEA:35647"/>
        <dbReference type="ChEBI" id="CHEBI:30616"/>
        <dbReference type="ChEBI" id="CHEBI:33019"/>
        <dbReference type="ChEBI" id="CHEBI:37565"/>
        <dbReference type="ChEBI" id="CHEBI:71501"/>
    </reaction>
    <physiologicalReaction direction="left-to-right" evidence="10">
        <dbReference type="Rhea" id="RHEA:35648"/>
    </physiologicalReaction>
</comment>
<dbReference type="AlphaFoldDB" id="A0A0J8ANX0"/>
<dbReference type="PATRIC" id="fig|1114963.3.peg.1739"/>
<dbReference type="Proteomes" id="UP000052268">
    <property type="component" value="Unassembled WGS sequence"/>
</dbReference>
<evidence type="ECO:0000259" key="11">
    <source>
        <dbReference type="Pfam" id="PF21654"/>
    </source>
</evidence>
<organism evidence="12 13">
    <name type="scientific">Novosphingobium barchaimii LL02</name>
    <dbReference type="NCBI Taxonomy" id="1114963"/>
    <lineage>
        <taxon>Bacteria</taxon>
        <taxon>Pseudomonadati</taxon>
        <taxon>Pseudomonadota</taxon>
        <taxon>Alphaproteobacteria</taxon>
        <taxon>Sphingomonadales</taxon>
        <taxon>Sphingomonadaceae</taxon>
        <taxon>Novosphingobium</taxon>
    </lineage>
</organism>
<evidence type="ECO:0000256" key="10">
    <source>
        <dbReference type="ARBA" id="ARBA00048304"/>
    </source>
</evidence>
<dbReference type="OrthoDB" id="1118920at2"/>
<dbReference type="EMBL" id="JACU01000004">
    <property type="protein sequence ID" value="KMS56195.1"/>
    <property type="molecule type" value="Genomic_DNA"/>
</dbReference>
<evidence type="ECO:0000256" key="5">
    <source>
        <dbReference type="ARBA" id="ARBA00022840"/>
    </source>
</evidence>
<dbReference type="GO" id="GO:0009117">
    <property type="term" value="P:nucleotide metabolic process"/>
    <property type="evidence" value="ECO:0007669"/>
    <property type="project" value="UniProtKB-KW"/>
</dbReference>
<name>A0A0J8ANX0_9SPHN</name>
<evidence type="ECO:0000256" key="1">
    <source>
        <dbReference type="ARBA" id="ARBA00022679"/>
    </source>
</evidence>
<dbReference type="Pfam" id="PF21654">
    <property type="entry name" value="DncV-like_NTFase"/>
    <property type="match status" value="1"/>
</dbReference>
<dbReference type="InterPro" id="IPR006116">
    <property type="entry name" value="NT_2-5OAS_ClassI-CCAase"/>
</dbReference>
<accession>A0A0J8ANX0</accession>
<keyword evidence="4" id="KW-0547">Nucleotide-binding</keyword>
<dbReference type="RefSeq" id="WP_059151056.1">
    <property type="nucleotide sequence ID" value="NZ_KQ130453.1"/>
</dbReference>
<keyword evidence="6" id="KW-0460">Magnesium</keyword>
<keyword evidence="2" id="KW-0548">Nucleotidyltransferase</keyword>
<dbReference type="InterPro" id="IPR048445">
    <property type="entry name" value="DncV-like_NTFase"/>
</dbReference>
<evidence type="ECO:0000313" key="13">
    <source>
        <dbReference type="Proteomes" id="UP000052268"/>
    </source>
</evidence>
<protein>
    <recommendedName>
        <fullName evidence="9">Cyclic GMP-AMP synthase</fullName>
    </recommendedName>
</protein>
<dbReference type="CDD" id="cd05400">
    <property type="entry name" value="NT_2-5OAS_ClassI-CCAase"/>
    <property type="match status" value="1"/>
</dbReference>
<dbReference type="GO" id="GO:0016779">
    <property type="term" value="F:nucleotidyltransferase activity"/>
    <property type="evidence" value="ECO:0007669"/>
    <property type="project" value="UniProtKB-KW"/>
</dbReference>
<dbReference type="GO" id="GO:0005524">
    <property type="term" value="F:ATP binding"/>
    <property type="evidence" value="ECO:0007669"/>
    <property type="project" value="UniProtKB-KW"/>
</dbReference>
<evidence type="ECO:0000313" key="12">
    <source>
        <dbReference type="EMBL" id="KMS56195.1"/>
    </source>
</evidence>
<evidence type="ECO:0000256" key="7">
    <source>
        <dbReference type="ARBA" id="ARBA00023080"/>
    </source>
</evidence>
<evidence type="ECO:0000256" key="9">
    <source>
        <dbReference type="ARBA" id="ARBA00044145"/>
    </source>
</evidence>
<keyword evidence="7" id="KW-0546">Nucleotide metabolism</keyword>
<comment type="caution">
    <text evidence="12">The sequence shown here is derived from an EMBL/GenBank/DDBJ whole genome shotgun (WGS) entry which is preliminary data.</text>
</comment>
<evidence type="ECO:0000256" key="8">
    <source>
        <dbReference type="ARBA" id="ARBA00023118"/>
    </source>
</evidence>
<evidence type="ECO:0000256" key="3">
    <source>
        <dbReference type="ARBA" id="ARBA00022723"/>
    </source>
</evidence>
<keyword evidence="5" id="KW-0067">ATP-binding</keyword>
<keyword evidence="1" id="KW-0808">Transferase</keyword>
<evidence type="ECO:0000256" key="2">
    <source>
        <dbReference type="ARBA" id="ARBA00022695"/>
    </source>
</evidence>